<gene>
    <name evidence="3" type="ORF">RM764_38385</name>
</gene>
<feature type="compositionally biased region" description="Polar residues" evidence="1">
    <location>
        <begin position="65"/>
        <end position="77"/>
    </location>
</feature>
<proteinExistence type="predicted"/>
<sequence>MSDMGSGMMGRPGGPNPMHGGPGWYGMGMMRLVAHPGTVPAGTVSLRVHNTGGLTHEVVILPLPASQTAGDRPTASNGKVDEAGSLGEASHSCGAGSGDGITSGATGWTTVTLQPGRYELVWNLPGHYAAGMYTELDVTR</sequence>
<protein>
    <submittedName>
        <fullName evidence="3">Sulfocyanin-like copper-binding protein</fullName>
    </submittedName>
</protein>
<reference evidence="4" key="1">
    <citation type="submission" date="2023-07" db="EMBL/GenBank/DDBJ databases">
        <title>30 novel species of actinomycetes from the DSMZ collection.</title>
        <authorList>
            <person name="Nouioui I."/>
        </authorList>
    </citation>
    <scope>NUCLEOTIDE SEQUENCE [LARGE SCALE GENOMIC DNA]</scope>
    <source>
        <strain evidence="4">DSM 41699</strain>
    </source>
</reference>
<name>A0ABU2U6C5_9ACTN</name>
<evidence type="ECO:0000313" key="4">
    <source>
        <dbReference type="Proteomes" id="UP001183809"/>
    </source>
</evidence>
<dbReference type="EMBL" id="JAVREY010000084">
    <property type="protein sequence ID" value="MDT0468783.1"/>
    <property type="molecule type" value="Genomic_DNA"/>
</dbReference>
<evidence type="ECO:0000313" key="3">
    <source>
        <dbReference type="EMBL" id="MDT0468783.1"/>
    </source>
</evidence>
<accession>A0ABU2U6C5</accession>
<keyword evidence="4" id="KW-1185">Reference proteome</keyword>
<comment type="caution">
    <text evidence="3">The sequence shown here is derived from an EMBL/GenBank/DDBJ whole genome shotgun (WGS) entry which is preliminary data.</text>
</comment>
<dbReference type="Gene3D" id="2.60.40.420">
    <property type="entry name" value="Cupredoxins - blue copper proteins"/>
    <property type="match status" value="1"/>
</dbReference>
<feature type="domain" description="Sulfocyanin-like C-terminal" evidence="2">
    <location>
        <begin position="39"/>
        <end position="138"/>
    </location>
</feature>
<dbReference type="InterPro" id="IPR008972">
    <property type="entry name" value="Cupredoxin"/>
</dbReference>
<dbReference type="InterPro" id="IPR049544">
    <property type="entry name" value="SoxE-like_C"/>
</dbReference>
<feature type="region of interest" description="Disordered" evidence="1">
    <location>
        <begin position="65"/>
        <end position="100"/>
    </location>
</feature>
<dbReference type="SUPFAM" id="SSF49503">
    <property type="entry name" value="Cupredoxins"/>
    <property type="match status" value="1"/>
</dbReference>
<organism evidence="3 4">
    <name type="scientific">Streptomyces gibsoniae</name>
    <dbReference type="NCBI Taxonomy" id="3075529"/>
    <lineage>
        <taxon>Bacteria</taxon>
        <taxon>Bacillati</taxon>
        <taxon>Actinomycetota</taxon>
        <taxon>Actinomycetes</taxon>
        <taxon>Kitasatosporales</taxon>
        <taxon>Streptomycetaceae</taxon>
        <taxon>Streptomyces</taxon>
    </lineage>
</organism>
<evidence type="ECO:0000256" key="1">
    <source>
        <dbReference type="SAM" id="MobiDB-lite"/>
    </source>
</evidence>
<dbReference type="RefSeq" id="WP_311700227.1">
    <property type="nucleotide sequence ID" value="NZ_JAVREY010000084.1"/>
</dbReference>
<evidence type="ECO:0000259" key="2">
    <source>
        <dbReference type="Pfam" id="PF06525"/>
    </source>
</evidence>
<dbReference type="Pfam" id="PF06525">
    <property type="entry name" value="SoxE"/>
    <property type="match status" value="1"/>
</dbReference>
<dbReference type="Proteomes" id="UP001183809">
    <property type="component" value="Unassembled WGS sequence"/>
</dbReference>